<evidence type="ECO:0000313" key="4">
    <source>
        <dbReference type="Proteomes" id="UP000650533"/>
    </source>
</evidence>
<proteinExistence type="predicted"/>
<protein>
    <recommendedName>
        <fullName evidence="5">Transmembrane protein</fullName>
    </recommendedName>
</protein>
<evidence type="ECO:0000256" key="1">
    <source>
        <dbReference type="SAM" id="MobiDB-lite"/>
    </source>
</evidence>
<dbReference type="Proteomes" id="UP000650533">
    <property type="component" value="Chromosome 6"/>
</dbReference>
<organism evidence="3 4">
    <name type="scientific">Rhizoctonia solani</name>
    <dbReference type="NCBI Taxonomy" id="456999"/>
    <lineage>
        <taxon>Eukaryota</taxon>
        <taxon>Fungi</taxon>
        <taxon>Dikarya</taxon>
        <taxon>Basidiomycota</taxon>
        <taxon>Agaricomycotina</taxon>
        <taxon>Agaricomycetes</taxon>
        <taxon>Cantharellales</taxon>
        <taxon>Ceratobasidiaceae</taxon>
        <taxon>Rhizoctonia</taxon>
    </lineage>
</organism>
<evidence type="ECO:0000256" key="2">
    <source>
        <dbReference type="SAM" id="Phobius"/>
    </source>
</evidence>
<reference evidence="3" key="1">
    <citation type="submission" date="2020-05" db="EMBL/GenBank/DDBJ databases">
        <title>Evolutionary and genomic comparisons of hybrid uninucleate and nonhybrid Rhizoctonia fungi.</title>
        <authorList>
            <person name="Li C."/>
            <person name="Chen X."/>
        </authorList>
    </citation>
    <scope>NUCLEOTIDE SEQUENCE</scope>
    <source>
        <strain evidence="3">AG-1 IA</strain>
    </source>
</reference>
<gene>
    <name evidence="3" type="ORF">RhiXN_05517</name>
</gene>
<dbReference type="AlphaFoldDB" id="A0A8H8NY94"/>
<feature type="region of interest" description="Disordered" evidence="1">
    <location>
        <begin position="467"/>
        <end position="515"/>
    </location>
</feature>
<evidence type="ECO:0008006" key="5">
    <source>
        <dbReference type="Google" id="ProtNLM"/>
    </source>
</evidence>
<sequence>MFRLEYSLSHPHPKGRLFFFATLVIFLLSLPVIVIVNIVTLGSELVPSLQPNFESNSRLDNWWDAHRLPPLLRPKPARCEPKDLGRGDTFRLTPSLFDYTVLSTWNASKPVGADGVRVQERVEYRGQHFSSCYANTARFEYSLVEQTQTVNVGVECPGNQTVDYPIYVSMQTNMVFAVELNKDFVGQYYGSIRGIDSINETSSTDYRKQVLAAIQAIATDSLAIMSKNHLSSPALSMRLSFNVDPDTAEPIPSTSALTYVNGTYAATFPSEAFIYTNTIYNLVNTAISAVNLDLLNNKTLNIFKNATFFHSRMVKNPPPPPINSSNWAEGFQTFYYGNLAPGYQTWAEMLLDGKPVSLGNPTGLPEQSAMVVTYLCPAYKVKPTNSLLSSVFVGSATMTLSVWGVWMLITSFVAKRISPPRVQCVCEICEKQKEVGIAENDKQVEEAKVRGPKTGLLRRFKALAGIGEKSVPSSTSGRDEETVPNDHQASNEDSKIEPPKHIKHLSEYSTLSKGE</sequence>
<dbReference type="EMBL" id="CP059663">
    <property type="protein sequence ID" value="QRW20528.1"/>
    <property type="molecule type" value="Genomic_DNA"/>
</dbReference>
<keyword evidence="2" id="KW-0472">Membrane</keyword>
<evidence type="ECO:0000313" key="3">
    <source>
        <dbReference type="EMBL" id="QRW20528.1"/>
    </source>
</evidence>
<accession>A0A8H8NY94</accession>
<feature type="compositionally biased region" description="Basic and acidic residues" evidence="1">
    <location>
        <begin position="489"/>
        <end position="506"/>
    </location>
</feature>
<dbReference type="KEGG" id="rsx:RhiXN_05517"/>
<name>A0A8H8NY94_9AGAM</name>
<keyword evidence="2" id="KW-1133">Transmembrane helix</keyword>
<feature type="transmembrane region" description="Helical" evidence="2">
    <location>
        <begin position="17"/>
        <end position="39"/>
    </location>
</feature>
<dbReference type="RefSeq" id="XP_043180765.1">
    <property type="nucleotide sequence ID" value="XM_043325333.1"/>
</dbReference>
<dbReference type="GeneID" id="67027796"/>
<keyword evidence="2" id="KW-0812">Transmembrane</keyword>